<dbReference type="Proteomes" id="UP000032611">
    <property type="component" value="Chromosome"/>
</dbReference>
<evidence type="ECO:0000313" key="3">
    <source>
        <dbReference type="EMBL" id="AJY45145.1"/>
    </source>
</evidence>
<proteinExistence type="predicted"/>
<sequence>MPNFKTALCLVPIVFLAACTDSSFDSLSDSDYDTGGSSSGGGTPKSSILQCPSSCTTTSGAPVNIQVASHCDAARSYYNEYKLAVQQYGTAGAEQYWDAYEQTADLANEMYSSFGCKADY</sequence>
<keyword evidence="4" id="KW-1185">Reference proteome</keyword>
<dbReference type="AlphaFoldDB" id="A0A0D5LMF6"/>
<feature type="region of interest" description="Disordered" evidence="1">
    <location>
        <begin position="28"/>
        <end position="47"/>
    </location>
</feature>
<dbReference type="RefSeq" id="WP_045679740.1">
    <property type="nucleotide sequence ID" value="NZ_CP010803.1"/>
</dbReference>
<dbReference type="PROSITE" id="PS51257">
    <property type="entry name" value="PROKAR_LIPOPROTEIN"/>
    <property type="match status" value="1"/>
</dbReference>
<accession>A0A0D5LMF6</accession>
<dbReference type="KEGG" id="mey:TM49_04655"/>
<evidence type="ECO:0000313" key="4">
    <source>
        <dbReference type="Proteomes" id="UP000032611"/>
    </source>
</evidence>
<keyword evidence="2" id="KW-0732">Signal</keyword>
<dbReference type="STRING" id="1486262.TM49_04655"/>
<organism evidence="3 4">
    <name type="scientific">Martelella endophytica</name>
    <dbReference type="NCBI Taxonomy" id="1486262"/>
    <lineage>
        <taxon>Bacteria</taxon>
        <taxon>Pseudomonadati</taxon>
        <taxon>Pseudomonadota</taxon>
        <taxon>Alphaproteobacteria</taxon>
        <taxon>Hyphomicrobiales</taxon>
        <taxon>Aurantimonadaceae</taxon>
        <taxon>Martelella</taxon>
    </lineage>
</organism>
<feature type="signal peptide" evidence="2">
    <location>
        <begin position="1"/>
        <end position="17"/>
    </location>
</feature>
<dbReference type="OrthoDB" id="9911414at2"/>
<evidence type="ECO:0008006" key="5">
    <source>
        <dbReference type="Google" id="ProtNLM"/>
    </source>
</evidence>
<protein>
    <recommendedName>
        <fullName evidence="5">Lipoprotein</fullName>
    </recommendedName>
</protein>
<dbReference type="HOGENOM" id="CLU_2046864_0_0_5"/>
<feature type="chain" id="PRO_5002295295" description="Lipoprotein" evidence="2">
    <location>
        <begin position="18"/>
        <end position="120"/>
    </location>
</feature>
<reference evidence="3 4" key="1">
    <citation type="journal article" date="2015" name="Genome Announc.">
        <title>Complete genome sequence of Martelella endophytica YC6887, which has antifungal activity associated with a halophyte.</title>
        <authorList>
            <person name="Khan A."/>
            <person name="Khan H."/>
            <person name="Chung E.J."/>
            <person name="Hossain M.T."/>
            <person name="Chung Y.R."/>
        </authorList>
    </citation>
    <scope>NUCLEOTIDE SEQUENCE [LARGE SCALE GENOMIC DNA]</scope>
    <source>
        <strain evidence="3">YC6887</strain>
    </source>
</reference>
<dbReference type="PATRIC" id="fig|1486262.3.peg.955"/>
<name>A0A0D5LMF6_MAREN</name>
<evidence type="ECO:0000256" key="1">
    <source>
        <dbReference type="SAM" id="MobiDB-lite"/>
    </source>
</evidence>
<evidence type="ECO:0000256" key="2">
    <source>
        <dbReference type="SAM" id="SignalP"/>
    </source>
</evidence>
<gene>
    <name evidence="3" type="ORF">TM49_04655</name>
</gene>
<dbReference type="EMBL" id="CP010803">
    <property type="protein sequence ID" value="AJY45145.1"/>
    <property type="molecule type" value="Genomic_DNA"/>
</dbReference>